<protein>
    <recommendedName>
        <fullName evidence="4">XPG-I domain-containing protein</fullName>
    </recommendedName>
</protein>
<proteinExistence type="predicted"/>
<sequence length="533" mass="60672">MSELKRQNALSELTSNLGTFESRIGSHSRIRKQSYIDLKKGFNAAFYWSLESRNDFVDYMKRQNWNAVFCETEADVQRARDAKPGDVIISGDSDFLGYASVFTIWRPVSKSLILVYKLPELLMSIGFTRTQLTAPAVVSKNDYEINIHGLDPTTNYGVIKWIKGLSDPRLIVAEYLLDGAVITENTQEETFQDSIKVFVEMNQEQVDPLLSNPVQVVYGASQQRFRALCQKRESLKDASGVHAHARPADQQIVRLRLPRSFNRYRTIESPTIVAKDSEASPPQPTDSGHPALGRTRIPRHREQYSFQEQTRRKIHTPPSRMKQFSLKHYRGPSETTSDKSTPTKPKTKVEKISTPLKKPLADMEKMGLVPAEKKREAQRLIGVFVETLRIRMDAAEETLRVKLPSKTPPMSEEQRIRARRDAITEIESKILDRFCNRIKLKDANTDVDGTDKSRESESDLDGETGDHYPIDWLVGGHFYKPIRGRGEIDVEMLYTPTCVVRSVSGQLALELEKIYGHGSQALYKKVEIIKKKA</sequence>
<name>A0ABQ7JY57_9FUNG</name>
<comment type="caution">
    <text evidence="2">The sequence shown here is derived from an EMBL/GenBank/DDBJ whole genome shotgun (WGS) entry which is preliminary data.</text>
</comment>
<accession>A0ABQ7JY57</accession>
<dbReference type="EMBL" id="JAAAIM010000533">
    <property type="protein sequence ID" value="KAG0286916.1"/>
    <property type="molecule type" value="Genomic_DNA"/>
</dbReference>
<feature type="compositionally biased region" description="Low complexity" evidence="1">
    <location>
        <begin position="332"/>
        <end position="344"/>
    </location>
</feature>
<keyword evidence="3" id="KW-1185">Reference proteome</keyword>
<evidence type="ECO:0000313" key="3">
    <source>
        <dbReference type="Proteomes" id="UP001194696"/>
    </source>
</evidence>
<evidence type="ECO:0000313" key="2">
    <source>
        <dbReference type="EMBL" id="KAG0286916.1"/>
    </source>
</evidence>
<gene>
    <name evidence="2" type="ORF">BGZ96_009074</name>
</gene>
<evidence type="ECO:0008006" key="4">
    <source>
        <dbReference type="Google" id="ProtNLM"/>
    </source>
</evidence>
<reference evidence="2 3" key="1">
    <citation type="journal article" date="2020" name="Fungal Divers.">
        <title>Resolving the Mortierellaceae phylogeny through synthesis of multi-gene phylogenetics and phylogenomics.</title>
        <authorList>
            <person name="Vandepol N."/>
            <person name="Liber J."/>
            <person name="Desiro A."/>
            <person name="Na H."/>
            <person name="Kennedy M."/>
            <person name="Barry K."/>
            <person name="Grigoriev I.V."/>
            <person name="Miller A.N."/>
            <person name="O'Donnell K."/>
            <person name="Stajich J.E."/>
            <person name="Bonito G."/>
        </authorList>
    </citation>
    <scope>NUCLEOTIDE SEQUENCE [LARGE SCALE GENOMIC DNA]</scope>
    <source>
        <strain evidence="2 3">AD045</strain>
    </source>
</reference>
<evidence type="ECO:0000256" key="1">
    <source>
        <dbReference type="SAM" id="MobiDB-lite"/>
    </source>
</evidence>
<dbReference type="Proteomes" id="UP001194696">
    <property type="component" value="Unassembled WGS sequence"/>
</dbReference>
<feature type="region of interest" description="Disordered" evidence="1">
    <location>
        <begin position="272"/>
        <end position="351"/>
    </location>
</feature>
<organism evidence="2 3">
    <name type="scientific">Linnemannia gamsii</name>
    <dbReference type="NCBI Taxonomy" id="64522"/>
    <lineage>
        <taxon>Eukaryota</taxon>
        <taxon>Fungi</taxon>
        <taxon>Fungi incertae sedis</taxon>
        <taxon>Mucoromycota</taxon>
        <taxon>Mortierellomycotina</taxon>
        <taxon>Mortierellomycetes</taxon>
        <taxon>Mortierellales</taxon>
        <taxon>Mortierellaceae</taxon>
        <taxon>Linnemannia</taxon>
    </lineage>
</organism>